<dbReference type="Proteomes" id="UP000030745">
    <property type="component" value="Unassembled WGS sequence"/>
</dbReference>
<dbReference type="Gene3D" id="3.80.10.10">
    <property type="entry name" value="Ribonuclease Inhibitor"/>
    <property type="match status" value="1"/>
</dbReference>
<dbReference type="InterPro" id="IPR032675">
    <property type="entry name" value="LRR_dom_sf"/>
</dbReference>
<dbReference type="GeneID" id="24131282"/>
<dbReference type="AlphaFoldDB" id="A0A067C9F9"/>
<gene>
    <name evidence="1" type="ORF">SPRG_09086</name>
</gene>
<dbReference type="SUPFAM" id="SSF52047">
    <property type="entry name" value="RNI-like"/>
    <property type="match status" value="1"/>
</dbReference>
<dbReference type="KEGG" id="spar:SPRG_09086"/>
<dbReference type="EMBL" id="KK583229">
    <property type="protein sequence ID" value="KDO25790.1"/>
    <property type="molecule type" value="Genomic_DNA"/>
</dbReference>
<proteinExistence type="predicted"/>
<reference evidence="1 2" key="1">
    <citation type="journal article" date="2013" name="PLoS Genet.">
        <title>Distinctive expansion of potential virulence genes in the genome of the oomycete fish pathogen Saprolegnia parasitica.</title>
        <authorList>
            <person name="Jiang R.H."/>
            <person name="de Bruijn I."/>
            <person name="Haas B.J."/>
            <person name="Belmonte R."/>
            <person name="Lobach L."/>
            <person name="Christie J."/>
            <person name="van den Ackerveken G."/>
            <person name="Bottin A."/>
            <person name="Bulone V."/>
            <person name="Diaz-Moreno S.M."/>
            <person name="Dumas B."/>
            <person name="Fan L."/>
            <person name="Gaulin E."/>
            <person name="Govers F."/>
            <person name="Grenville-Briggs L.J."/>
            <person name="Horner N.R."/>
            <person name="Levin J.Z."/>
            <person name="Mammella M."/>
            <person name="Meijer H.J."/>
            <person name="Morris P."/>
            <person name="Nusbaum C."/>
            <person name="Oome S."/>
            <person name="Phillips A.J."/>
            <person name="van Rooyen D."/>
            <person name="Rzeszutek E."/>
            <person name="Saraiva M."/>
            <person name="Secombes C.J."/>
            <person name="Seidl M.F."/>
            <person name="Snel B."/>
            <person name="Stassen J.H."/>
            <person name="Sykes S."/>
            <person name="Tripathy S."/>
            <person name="van den Berg H."/>
            <person name="Vega-Arreguin J.C."/>
            <person name="Wawra S."/>
            <person name="Young S.K."/>
            <person name="Zeng Q."/>
            <person name="Dieguez-Uribeondo J."/>
            <person name="Russ C."/>
            <person name="Tyler B.M."/>
            <person name="van West P."/>
        </authorList>
    </citation>
    <scope>NUCLEOTIDE SEQUENCE [LARGE SCALE GENOMIC DNA]</scope>
    <source>
        <strain evidence="1 2">CBS 223.65</strain>
    </source>
</reference>
<accession>A0A067C9F9</accession>
<organism evidence="1 2">
    <name type="scientific">Saprolegnia parasitica (strain CBS 223.65)</name>
    <dbReference type="NCBI Taxonomy" id="695850"/>
    <lineage>
        <taxon>Eukaryota</taxon>
        <taxon>Sar</taxon>
        <taxon>Stramenopiles</taxon>
        <taxon>Oomycota</taxon>
        <taxon>Saprolegniomycetes</taxon>
        <taxon>Saprolegniales</taxon>
        <taxon>Saprolegniaceae</taxon>
        <taxon>Saprolegnia</taxon>
    </lineage>
</organism>
<keyword evidence="2" id="KW-1185">Reference proteome</keyword>
<dbReference type="RefSeq" id="XP_012203594.1">
    <property type="nucleotide sequence ID" value="XM_012348204.1"/>
</dbReference>
<dbReference type="VEuPathDB" id="FungiDB:SPRG_09086"/>
<evidence type="ECO:0000313" key="2">
    <source>
        <dbReference type="Proteomes" id="UP000030745"/>
    </source>
</evidence>
<name>A0A067C9F9_SAPPC</name>
<protein>
    <submittedName>
        <fullName evidence="1">Uncharacterized protein</fullName>
    </submittedName>
</protein>
<evidence type="ECO:0000313" key="1">
    <source>
        <dbReference type="EMBL" id="KDO25790.1"/>
    </source>
</evidence>
<sequence>MDKQTPMKAVDAGALALPRHALDAPLAAQQTLWMAPSAFRNSTGRTSASYSWTDYHNEATVLTALPTFRSIRIRHLGGHDEELRDLGNNEREVTSVAFAAKRGHKVTRIDVTPWLEVRHNTALTRVCGLCTGLVSLAATVTIESDATILTAVIHAARHVKPHRMGFFRFTCDDDVDMGHCFAATTSLTSLKLQDSPRVIEGLVAASVPLPNITELRLHSSHADILKDIVTQRINHPRLRVLELAANYDADATFALALLPQLSALEELLFDLCT</sequence>